<dbReference type="Pfam" id="PF03022">
    <property type="entry name" value="MRJP"/>
    <property type="match status" value="1"/>
</dbReference>
<dbReference type="PANTHER" id="PTHR10009:SF18">
    <property type="entry name" value="PROTEIN YELLOW-LIKE PROTEIN"/>
    <property type="match status" value="1"/>
</dbReference>
<evidence type="ECO:0000313" key="4">
    <source>
        <dbReference type="Proteomes" id="UP001156601"/>
    </source>
</evidence>
<dbReference type="InterPro" id="IPR017996">
    <property type="entry name" value="MRJP/yellow-related"/>
</dbReference>
<dbReference type="Gene3D" id="2.120.10.30">
    <property type="entry name" value="TolB, C-terminal domain"/>
    <property type="match status" value="1"/>
</dbReference>
<comment type="caution">
    <text evidence="3">The sequence shown here is derived from an EMBL/GenBank/DDBJ whole genome shotgun (WGS) entry which is preliminary data.</text>
</comment>
<name>A0AA37SVG4_9ALTE</name>
<accession>A0AA37SVG4</accession>
<sequence length="370" mass="40586">MDKSMLSIACLFGLSISYWPVVAEESRPAPYEIIAELEHGPGNVAVGPTGRIIFSLHQMYSPDINVMELMADGTTRPYPSEAWARPPNGEEELGTHAVLGVVIDQNQTLWLLDNASSPPRLIAWDMKNERLKRIYPLSSGSYTPKNTMINDLAVNLSDKKVYIADIFGDQGAGLIVVDIQTGDVRTVLRGHKSTSAELDSDLIIGGRGLRMKTDAEIITPKIGVNPITIDSQNKYVYYGAMHGTSIYRIPTSALNDETLSPSQLKKTIERFGDKPVSDGISIDEAGNVYVTDLQGYGIGVTAPNGKYRRLFTDRDTFIWPDGLSTAPKGTIVGTINQLNRSAPLNAGYDESKPPFYIYRFNAIADVKIGR</sequence>
<reference evidence="3" key="2">
    <citation type="submission" date="2023-01" db="EMBL/GenBank/DDBJ databases">
        <title>Draft genome sequence of Agaribacter marinus strain NBRC 110023.</title>
        <authorList>
            <person name="Sun Q."/>
            <person name="Mori K."/>
        </authorList>
    </citation>
    <scope>NUCLEOTIDE SEQUENCE</scope>
    <source>
        <strain evidence="3">NBRC 110023</strain>
    </source>
</reference>
<reference evidence="3" key="1">
    <citation type="journal article" date="2014" name="Int. J. Syst. Evol. Microbiol.">
        <title>Complete genome sequence of Corynebacterium casei LMG S-19264T (=DSM 44701T), isolated from a smear-ripened cheese.</title>
        <authorList>
            <consortium name="US DOE Joint Genome Institute (JGI-PGF)"/>
            <person name="Walter F."/>
            <person name="Albersmeier A."/>
            <person name="Kalinowski J."/>
            <person name="Ruckert C."/>
        </authorList>
    </citation>
    <scope>NUCLEOTIDE SEQUENCE</scope>
    <source>
        <strain evidence="3">NBRC 110023</strain>
    </source>
</reference>
<evidence type="ECO:0000256" key="1">
    <source>
        <dbReference type="ARBA" id="ARBA00004613"/>
    </source>
</evidence>
<keyword evidence="4" id="KW-1185">Reference proteome</keyword>
<evidence type="ECO:0000256" key="2">
    <source>
        <dbReference type="ARBA" id="ARBA00022525"/>
    </source>
</evidence>
<dbReference type="SUPFAM" id="SSF101898">
    <property type="entry name" value="NHL repeat"/>
    <property type="match status" value="1"/>
</dbReference>
<dbReference type="EMBL" id="BSOT01000005">
    <property type="protein sequence ID" value="GLR70258.1"/>
    <property type="molecule type" value="Genomic_DNA"/>
</dbReference>
<organism evidence="3 4">
    <name type="scientific">Agaribacter marinus</name>
    <dbReference type="NCBI Taxonomy" id="1431249"/>
    <lineage>
        <taxon>Bacteria</taxon>
        <taxon>Pseudomonadati</taxon>
        <taxon>Pseudomonadota</taxon>
        <taxon>Gammaproteobacteria</taxon>
        <taxon>Alteromonadales</taxon>
        <taxon>Alteromonadaceae</taxon>
        <taxon>Agaribacter</taxon>
    </lineage>
</organism>
<dbReference type="RefSeq" id="WP_284216563.1">
    <property type="nucleotide sequence ID" value="NZ_BSOT01000005.1"/>
</dbReference>
<dbReference type="Proteomes" id="UP001156601">
    <property type="component" value="Unassembled WGS sequence"/>
</dbReference>
<dbReference type="GO" id="GO:0005576">
    <property type="term" value="C:extracellular region"/>
    <property type="evidence" value="ECO:0007669"/>
    <property type="project" value="UniProtKB-SubCell"/>
</dbReference>
<keyword evidence="2" id="KW-0964">Secreted</keyword>
<dbReference type="InterPro" id="IPR011042">
    <property type="entry name" value="6-blade_b-propeller_TolB-like"/>
</dbReference>
<gene>
    <name evidence="3" type="ORF">GCM10007852_11660</name>
</gene>
<comment type="subcellular location">
    <subcellularLocation>
        <location evidence="1">Secreted</location>
    </subcellularLocation>
</comment>
<proteinExistence type="predicted"/>
<dbReference type="PANTHER" id="PTHR10009">
    <property type="entry name" value="PROTEIN YELLOW-RELATED"/>
    <property type="match status" value="1"/>
</dbReference>
<protein>
    <submittedName>
        <fullName evidence="3">Periplasmic protein</fullName>
    </submittedName>
</protein>
<evidence type="ECO:0000313" key="3">
    <source>
        <dbReference type="EMBL" id="GLR70258.1"/>
    </source>
</evidence>
<dbReference type="AlphaFoldDB" id="A0AA37SVG4"/>